<feature type="non-terminal residue" evidence="2">
    <location>
        <position position="175"/>
    </location>
</feature>
<feature type="compositionally biased region" description="Polar residues" evidence="1">
    <location>
        <begin position="1"/>
        <end position="16"/>
    </location>
</feature>
<evidence type="ECO:0000256" key="1">
    <source>
        <dbReference type="SAM" id="MobiDB-lite"/>
    </source>
</evidence>
<keyword evidence="3" id="KW-1185">Reference proteome</keyword>
<reference evidence="2" key="1">
    <citation type="journal article" date="2020" name="Fungal Divers.">
        <title>Resolving the Mortierellaceae phylogeny through synthesis of multi-gene phylogenetics and phylogenomics.</title>
        <authorList>
            <person name="Vandepol N."/>
            <person name="Liber J."/>
            <person name="Desiro A."/>
            <person name="Na H."/>
            <person name="Kennedy M."/>
            <person name="Barry K."/>
            <person name="Grigoriev I.V."/>
            <person name="Miller A.N."/>
            <person name="O'Donnell K."/>
            <person name="Stajich J.E."/>
            <person name="Bonito G."/>
        </authorList>
    </citation>
    <scope>NUCLEOTIDE SEQUENCE</scope>
    <source>
        <strain evidence="2">REB-010B</strain>
    </source>
</reference>
<comment type="caution">
    <text evidence="2">The sequence shown here is derived from an EMBL/GenBank/DDBJ whole genome shotgun (WGS) entry which is preliminary data.</text>
</comment>
<evidence type="ECO:0000313" key="2">
    <source>
        <dbReference type="EMBL" id="KAG0302932.1"/>
    </source>
</evidence>
<dbReference type="EMBL" id="JAAAIP010001907">
    <property type="protein sequence ID" value="KAG0302932.1"/>
    <property type="molecule type" value="Genomic_DNA"/>
</dbReference>
<protein>
    <submittedName>
        <fullName evidence="2">Uncharacterized protein</fullName>
    </submittedName>
</protein>
<gene>
    <name evidence="2" type="ORF">BGZ99_002854</name>
</gene>
<dbReference type="AlphaFoldDB" id="A0A9P6QWN9"/>
<proteinExistence type="predicted"/>
<accession>A0A9P6QWN9</accession>
<dbReference type="Proteomes" id="UP000738325">
    <property type="component" value="Unassembled WGS sequence"/>
</dbReference>
<organism evidence="2 3">
    <name type="scientific">Dissophora globulifera</name>
    <dbReference type="NCBI Taxonomy" id="979702"/>
    <lineage>
        <taxon>Eukaryota</taxon>
        <taxon>Fungi</taxon>
        <taxon>Fungi incertae sedis</taxon>
        <taxon>Mucoromycota</taxon>
        <taxon>Mortierellomycotina</taxon>
        <taxon>Mortierellomycetes</taxon>
        <taxon>Mortierellales</taxon>
        <taxon>Mortierellaceae</taxon>
        <taxon>Dissophora</taxon>
    </lineage>
</organism>
<name>A0A9P6QWN9_9FUNG</name>
<evidence type="ECO:0000313" key="3">
    <source>
        <dbReference type="Proteomes" id="UP000738325"/>
    </source>
</evidence>
<feature type="region of interest" description="Disordered" evidence="1">
    <location>
        <begin position="1"/>
        <end position="22"/>
    </location>
</feature>
<sequence>MSGQNHDNKLSSTAEWSSEEERQLPNALQSAIENRSVRGSIFSYVRIPWSPIVRKCHNHDRIKSHYKYSLKEAARKNEKYELHDCIWRLKEGHGATISTNSVHAIHGGDRTVSTTPGAHGTVDSQLPLRAGAESEAILRAMERLRFMIRSELQLVLETLMSARDKLVDLDDDAAI</sequence>